<evidence type="ECO:0000259" key="7">
    <source>
        <dbReference type="Pfam" id="PF02826"/>
    </source>
</evidence>
<dbReference type="InterPro" id="IPR036291">
    <property type="entry name" value="NAD(P)-bd_dom_sf"/>
</dbReference>
<feature type="domain" description="D-isomer specific 2-hydroxyacid dehydrogenase catalytic" evidence="6">
    <location>
        <begin position="4"/>
        <end position="322"/>
    </location>
</feature>
<dbReference type="Pfam" id="PF02826">
    <property type="entry name" value="2-Hacid_dh_C"/>
    <property type="match status" value="1"/>
</dbReference>
<organism evidence="8 9">
    <name type="scientific">Candidatus Wolfebacteria bacterium GW2011_GWB1_41_12</name>
    <dbReference type="NCBI Taxonomy" id="1619006"/>
    <lineage>
        <taxon>Bacteria</taxon>
        <taxon>Candidatus Wolfeibacteriota</taxon>
    </lineage>
</organism>
<evidence type="ECO:0000256" key="1">
    <source>
        <dbReference type="ARBA" id="ARBA00005854"/>
    </source>
</evidence>
<dbReference type="GO" id="GO:0016616">
    <property type="term" value="F:oxidoreductase activity, acting on the CH-OH group of donors, NAD or NADP as acceptor"/>
    <property type="evidence" value="ECO:0007669"/>
    <property type="project" value="InterPro"/>
</dbReference>
<proteinExistence type="inferred from homology"/>
<keyword evidence="4" id="KW-0520">NAD</keyword>
<dbReference type="InterPro" id="IPR006139">
    <property type="entry name" value="D-isomer_2_OHA_DH_cat_dom"/>
</dbReference>
<dbReference type="EMBL" id="LCAK01000001">
    <property type="protein sequence ID" value="KKR89285.1"/>
    <property type="molecule type" value="Genomic_DNA"/>
</dbReference>
<dbReference type="PROSITE" id="PS00670">
    <property type="entry name" value="D_2_HYDROXYACID_DH_2"/>
    <property type="match status" value="1"/>
</dbReference>
<dbReference type="GO" id="GO:0051287">
    <property type="term" value="F:NAD binding"/>
    <property type="evidence" value="ECO:0007669"/>
    <property type="project" value="InterPro"/>
</dbReference>
<reference evidence="8 9" key="1">
    <citation type="journal article" date="2015" name="Nature">
        <title>rRNA introns, odd ribosomes, and small enigmatic genomes across a large radiation of phyla.</title>
        <authorList>
            <person name="Brown C.T."/>
            <person name="Hug L.A."/>
            <person name="Thomas B.C."/>
            <person name="Sharon I."/>
            <person name="Castelle C.J."/>
            <person name="Singh A."/>
            <person name="Wilkins M.J."/>
            <person name="Williams K.H."/>
            <person name="Banfield J.F."/>
        </authorList>
    </citation>
    <scope>NUCLEOTIDE SEQUENCE [LARGE SCALE GENOMIC DNA]</scope>
</reference>
<sequence>MSKVFITRKIPEAGAKLLKEKGCEVDISAKDGVLTKEELMFALRGKKYDAVLCLLTDKIDGDVFESAGSQCKIFANFAVGFDNIDLATAKEKGILITNTPGVLTETVAEHTFALVLAIAHRIAESDRFTRNGKYVGWQPMLFLGTDVSRKTLGIVGLGRIGSRVAYHAGKGFEMKILYYDPKPNPAFEKEFGARFVDLETLLKESDFISIHVPLLPETRHLIGENQLKMMKKNAYLINTSRGPIIDEKALVQALKENWIRGAALDVYENEPALAPGLAELDNVILTSHIASATEETRAKMSELAATNIIEALEGRMPPNLVK</sequence>
<dbReference type="InterPro" id="IPR050857">
    <property type="entry name" value="D-2-hydroxyacid_DH"/>
</dbReference>
<evidence type="ECO:0000256" key="2">
    <source>
        <dbReference type="ARBA" id="ARBA00022605"/>
    </source>
</evidence>
<dbReference type="FunFam" id="3.40.50.720:FF:000203">
    <property type="entry name" value="D-3-phosphoglycerate dehydrogenase (SerA)"/>
    <property type="match status" value="1"/>
</dbReference>
<evidence type="ECO:0000256" key="4">
    <source>
        <dbReference type="ARBA" id="ARBA00023027"/>
    </source>
</evidence>
<evidence type="ECO:0008006" key="10">
    <source>
        <dbReference type="Google" id="ProtNLM"/>
    </source>
</evidence>
<dbReference type="PROSITE" id="PS00671">
    <property type="entry name" value="D_2_HYDROXYACID_DH_3"/>
    <property type="match status" value="1"/>
</dbReference>
<evidence type="ECO:0000256" key="3">
    <source>
        <dbReference type="ARBA" id="ARBA00023002"/>
    </source>
</evidence>
<evidence type="ECO:0000256" key="5">
    <source>
        <dbReference type="RuleBase" id="RU003719"/>
    </source>
</evidence>
<keyword evidence="2" id="KW-0028">Amino-acid biosynthesis</keyword>
<dbReference type="SUPFAM" id="SSF52283">
    <property type="entry name" value="Formate/glycerate dehydrogenase catalytic domain-like"/>
    <property type="match status" value="1"/>
</dbReference>
<dbReference type="SUPFAM" id="SSF51735">
    <property type="entry name" value="NAD(P)-binding Rossmann-fold domains"/>
    <property type="match status" value="1"/>
</dbReference>
<dbReference type="PATRIC" id="fig|1619006.3.peg.195"/>
<dbReference type="GO" id="GO:0008652">
    <property type="term" value="P:amino acid biosynthetic process"/>
    <property type="evidence" value="ECO:0007669"/>
    <property type="project" value="UniProtKB-KW"/>
</dbReference>
<keyword evidence="3 5" id="KW-0560">Oxidoreductase</keyword>
<dbReference type="InterPro" id="IPR006140">
    <property type="entry name" value="D-isomer_DH_NAD-bd"/>
</dbReference>
<comment type="similarity">
    <text evidence="1 5">Belongs to the D-isomer specific 2-hydroxyacid dehydrogenase family.</text>
</comment>
<dbReference type="PANTHER" id="PTHR42789:SF1">
    <property type="entry name" value="D-ISOMER SPECIFIC 2-HYDROXYACID DEHYDROGENASE FAMILY PROTEIN (AFU_ORTHOLOGUE AFUA_6G10090)"/>
    <property type="match status" value="1"/>
</dbReference>
<evidence type="ECO:0000313" key="8">
    <source>
        <dbReference type="EMBL" id="KKR89285.1"/>
    </source>
</evidence>
<dbReference type="Proteomes" id="UP000033918">
    <property type="component" value="Unassembled WGS sequence"/>
</dbReference>
<comment type="caution">
    <text evidence="8">The sequence shown here is derived from an EMBL/GenBank/DDBJ whole genome shotgun (WGS) entry which is preliminary data.</text>
</comment>
<name>A0A0G0WXY7_9BACT</name>
<dbReference type="InterPro" id="IPR029752">
    <property type="entry name" value="D-isomer_DH_CS1"/>
</dbReference>
<gene>
    <name evidence="8" type="ORF">UU38_C0001G0187</name>
</gene>
<protein>
    <recommendedName>
        <fullName evidence="10">D-isomer specific 2-hydroxyacid dehydrogenase NAD-binding protein</fullName>
    </recommendedName>
</protein>
<dbReference type="AlphaFoldDB" id="A0A0G0WXY7"/>
<evidence type="ECO:0000259" key="6">
    <source>
        <dbReference type="Pfam" id="PF00389"/>
    </source>
</evidence>
<feature type="domain" description="D-isomer specific 2-hydroxyacid dehydrogenase NAD-binding" evidence="7">
    <location>
        <begin position="112"/>
        <end position="290"/>
    </location>
</feature>
<dbReference type="InterPro" id="IPR029753">
    <property type="entry name" value="D-isomer_DH_CS"/>
</dbReference>
<dbReference type="Pfam" id="PF00389">
    <property type="entry name" value="2-Hacid_dh"/>
    <property type="match status" value="1"/>
</dbReference>
<evidence type="ECO:0000313" key="9">
    <source>
        <dbReference type="Proteomes" id="UP000033918"/>
    </source>
</evidence>
<accession>A0A0G0WXY7</accession>
<dbReference type="PROSITE" id="PS00065">
    <property type="entry name" value="D_2_HYDROXYACID_DH_1"/>
    <property type="match status" value="1"/>
</dbReference>
<dbReference type="PANTHER" id="PTHR42789">
    <property type="entry name" value="D-ISOMER SPECIFIC 2-HYDROXYACID DEHYDROGENASE FAMILY PROTEIN (AFU_ORTHOLOGUE AFUA_6G10090)"/>
    <property type="match status" value="1"/>
</dbReference>
<dbReference type="Gene3D" id="3.40.50.720">
    <property type="entry name" value="NAD(P)-binding Rossmann-like Domain"/>
    <property type="match status" value="2"/>
</dbReference>
<dbReference type="CDD" id="cd05301">
    <property type="entry name" value="GDH"/>
    <property type="match status" value="1"/>
</dbReference>